<evidence type="ECO:0000259" key="5">
    <source>
        <dbReference type="PROSITE" id="PS50011"/>
    </source>
</evidence>
<dbReference type="InterPro" id="IPR000719">
    <property type="entry name" value="Prot_kinase_dom"/>
</dbReference>
<feature type="binding site" evidence="4">
    <location>
        <position position="403"/>
    </location>
    <ligand>
        <name>ATP</name>
        <dbReference type="ChEBI" id="CHEBI:30616"/>
    </ligand>
</feature>
<dbReference type="PROSITE" id="PS00107">
    <property type="entry name" value="PROTEIN_KINASE_ATP"/>
    <property type="match status" value="1"/>
</dbReference>
<dbReference type="Gene3D" id="3.30.200.20">
    <property type="entry name" value="Phosphorylase Kinase, domain 1"/>
    <property type="match status" value="1"/>
</dbReference>
<evidence type="ECO:0000256" key="2">
    <source>
        <dbReference type="ARBA" id="ARBA00012483"/>
    </source>
</evidence>
<reference evidence="6" key="1">
    <citation type="submission" date="2020-01" db="EMBL/GenBank/DDBJ databases">
        <title>Genome sequence of Kobresia littledalei, the first chromosome-level genome in the family Cyperaceae.</title>
        <authorList>
            <person name="Qu G."/>
        </authorList>
    </citation>
    <scope>NUCLEOTIDE SEQUENCE</scope>
    <source>
        <strain evidence="6">C.B.Clarke</strain>
        <tissue evidence="6">Leaf</tissue>
    </source>
</reference>
<dbReference type="OrthoDB" id="10064100at2759"/>
<protein>
    <recommendedName>
        <fullName evidence="2">RING-type E3 ubiquitin transferase</fullName>
        <ecNumber evidence="2">2.3.2.27</ecNumber>
    </recommendedName>
</protein>
<dbReference type="InterPro" id="IPR006016">
    <property type="entry name" value="UspA"/>
</dbReference>
<evidence type="ECO:0000313" key="7">
    <source>
        <dbReference type="Proteomes" id="UP000623129"/>
    </source>
</evidence>
<dbReference type="Gene3D" id="1.10.510.10">
    <property type="entry name" value="Transferase(Phosphotransferase) domain 1"/>
    <property type="match status" value="1"/>
</dbReference>
<dbReference type="SMART" id="SM00220">
    <property type="entry name" value="S_TKc"/>
    <property type="match status" value="1"/>
</dbReference>
<comment type="caution">
    <text evidence="6">The sequence shown here is derived from an EMBL/GenBank/DDBJ whole genome shotgun (WGS) entry which is preliminary data.</text>
</comment>
<dbReference type="InterPro" id="IPR014729">
    <property type="entry name" value="Rossmann-like_a/b/a_fold"/>
</dbReference>
<comment type="catalytic activity">
    <reaction evidence="1">
        <text>S-ubiquitinyl-[E2 ubiquitin-conjugating enzyme]-L-cysteine + [acceptor protein]-L-lysine = [E2 ubiquitin-conjugating enzyme]-L-cysteine + N(6)-ubiquitinyl-[acceptor protein]-L-lysine.</text>
        <dbReference type="EC" id="2.3.2.27"/>
    </reaction>
</comment>
<dbReference type="GO" id="GO:0004672">
    <property type="term" value="F:protein kinase activity"/>
    <property type="evidence" value="ECO:0007669"/>
    <property type="project" value="InterPro"/>
</dbReference>
<dbReference type="CDD" id="cd01989">
    <property type="entry name" value="USP_STK_Ubox_N"/>
    <property type="match status" value="1"/>
</dbReference>
<dbReference type="Pfam" id="PF07714">
    <property type="entry name" value="PK_Tyr_Ser-Thr"/>
    <property type="match status" value="1"/>
</dbReference>
<gene>
    <name evidence="6" type="ORF">FCM35_KLT01136</name>
</gene>
<dbReference type="GO" id="GO:0005524">
    <property type="term" value="F:ATP binding"/>
    <property type="evidence" value="ECO:0007669"/>
    <property type="project" value="UniProtKB-UniRule"/>
</dbReference>
<dbReference type="AlphaFoldDB" id="A0A833QV83"/>
<dbReference type="InterPro" id="IPR011009">
    <property type="entry name" value="Kinase-like_dom_sf"/>
</dbReference>
<dbReference type="InterPro" id="IPR051348">
    <property type="entry name" value="U-box_ubiquitin_ligases"/>
</dbReference>
<dbReference type="PANTHER" id="PTHR45647:SF65">
    <property type="entry name" value="U-BOX DOMAIN-CONTAINING PROTEIN KINASE FAMILY PROTEIN"/>
    <property type="match status" value="1"/>
</dbReference>
<dbReference type="Pfam" id="PF00582">
    <property type="entry name" value="Usp"/>
    <property type="match status" value="1"/>
</dbReference>
<sequence length="569" mass="64054">MASLQSSSALESETTVVVAVRRSSSSRRAAAWASDHLGALSCRILLVHVIPLISFIPSPSGEMTPVEKMEKEVVAMYKHDKIHRALEALAPLKQLFGRRNVEMIVLEGHSPAATLVNYISENGIRNLVMGASSFGDSCFRRIFNQADVASTILEKMPSHCNVIIVSKKRLKMKISKLDNPIGTVLDATVGPDSHTEVQSISHRDFSESERKWFFREQFMRIFLGGGSHKHEMSRLTTSAFMDTNQSSRGGFSGISCAKTPQAFGAEDEVLKLRTDLQNTLAMYDQACEDLVQAKKKIQSLSIEHSEEAKKVQAALQREAKDGRKQLTQETLDRYRAEIIANQASMEKSNVVNGSLAREKRCRRYSQEEIEEATDNFSAAKKIGEGSYGNVYRCTLDHTEVAIKVLKQDSKEKMEEFLRELMFDIVPDGLTEYNETILVGTLYYMDPEYQRTGTVRPKSDLYALGVITLQLLTGRHPNGLLMSMERAVENGSLAEVLDKSVHDWPVEAAERLVKLSLRCSQLRCRDRPDLEDEFLPEMEEIMRMATGVHELERFNMRAVPKHFICPILNV</sequence>
<proteinExistence type="predicted"/>
<accession>A0A833QV83</accession>
<keyword evidence="4" id="KW-0547">Nucleotide-binding</keyword>
<evidence type="ECO:0000256" key="1">
    <source>
        <dbReference type="ARBA" id="ARBA00000900"/>
    </source>
</evidence>
<keyword evidence="3" id="KW-0833">Ubl conjugation pathway</keyword>
<dbReference type="EC" id="2.3.2.27" evidence="2"/>
<dbReference type="EMBL" id="SWLB01000010">
    <property type="protein sequence ID" value="KAF3333445.1"/>
    <property type="molecule type" value="Genomic_DNA"/>
</dbReference>
<keyword evidence="7" id="KW-1185">Reference proteome</keyword>
<evidence type="ECO:0000256" key="3">
    <source>
        <dbReference type="ARBA" id="ARBA00022786"/>
    </source>
</evidence>
<organism evidence="6 7">
    <name type="scientific">Carex littledalei</name>
    <dbReference type="NCBI Taxonomy" id="544730"/>
    <lineage>
        <taxon>Eukaryota</taxon>
        <taxon>Viridiplantae</taxon>
        <taxon>Streptophyta</taxon>
        <taxon>Embryophyta</taxon>
        <taxon>Tracheophyta</taxon>
        <taxon>Spermatophyta</taxon>
        <taxon>Magnoliopsida</taxon>
        <taxon>Liliopsida</taxon>
        <taxon>Poales</taxon>
        <taxon>Cyperaceae</taxon>
        <taxon>Cyperoideae</taxon>
        <taxon>Cariceae</taxon>
        <taxon>Carex</taxon>
        <taxon>Carex subgen. Euthyceras</taxon>
    </lineage>
</organism>
<feature type="domain" description="Protein kinase" evidence="5">
    <location>
        <begin position="128"/>
        <end position="541"/>
    </location>
</feature>
<dbReference type="InterPro" id="IPR001245">
    <property type="entry name" value="Ser-Thr/Tyr_kinase_cat_dom"/>
</dbReference>
<dbReference type="SUPFAM" id="SSF52402">
    <property type="entry name" value="Adenine nucleotide alpha hydrolases-like"/>
    <property type="match status" value="1"/>
</dbReference>
<evidence type="ECO:0000313" key="6">
    <source>
        <dbReference type="EMBL" id="KAF3333445.1"/>
    </source>
</evidence>
<keyword evidence="4" id="KW-0067">ATP-binding</keyword>
<dbReference type="Gene3D" id="3.40.50.620">
    <property type="entry name" value="HUPs"/>
    <property type="match status" value="1"/>
</dbReference>
<evidence type="ECO:0000256" key="4">
    <source>
        <dbReference type="PROSITE-ProRule" id="PRU10141"/>
    </source>
</evidence>
<dbReference type="PANTHER" id="PTHR45647">
    <property type="entry name" value="OS02G0152300 PROTEIN"/>
    <property type="match status" value="1"/>
</dbReference>
<name>A0A833QV83_9POAL</name>
<dbReference type="GO" id="GO:0061630">
    <property type="term" value="F:ubiquitin protein ligase activity"/>
    <property type="evidence" value="ECO:0007669"/>
    <property type="project" value="UniProtKB-EC"/>
</dbReference>
<dbReference type="SUPFAM" id="SSF56112">
    <property type="entry name" value="Protein kinase-like (PK-like)"/>
    <property type="match status" value="1"/>
</dbReference>
<dbReference type="PROSITE" id="PS50011">
    <property type="entry name" value="PROTEIN_KINASE_DOM"/>
    <property type="match status" value="1"/>
</dbReference>
<dbReference type="Proteomes" id="UP000623129">
    <property type="component" value="Unassembled WGS sequence"/>
</dbReference>
<dbReference type="InterPro" id="IPR017441">
    <property type="entry name" value="Protein_kinase_ATP_BS"/>
</dbReference>